<protein>
    <recommendedName>
        <fullName evidence="1">Nucleotide modification associated domain-containing protein</fullName>
    </recommendedName>
</protein>
<dbReference type="Proteomes" id="UP000327478">
    <property type="component" value="Chromosome"/>
</dbReference>
<organism evidence="2 5">
    <name type="scientific">Acinetobacter wanghuae</name>
    <dbReference type="NCBI Taxonomy" id="2662362"/>
    <lineage>
        <taxon>Bacteria</taxon>
        <taxon>Pseudomonadati</taxon>
        <taxon>Pseudomonadota</taxon>
        <taxon>Gammaproteobacteria</taxon>
        <taxon>Moraxellales</taxon>
        <taxon>Moraxellaceae</taxon>
        <taxon>Acinetobacter</taxon>
    </lineage>
</organism>
<dbReference type="RefSeq" id="WP_153370914.1">
    <property type="nucleotide sequence ID" value="NZ_CP045650.1"/>
</dbReference>
<evidence type="ECO:0000313" key="3">
    <source>
        <dbReference type="EMBL" id="QGA10513.1"/>
    </source>
</evidence>
<keyword evidence="4" id="KW-1185">Reference proteome</keyword>
<name>A0A5Q0P1V5_9GAMM</name>
<dbReference type="AlphaFoldDB" id="A0A5Q0P1V5"/>
<dbReference type="Pfam" id="PF18753">
    <property type="entry name" value="Nmad2"/>
    <property type="match status" value="1"/>
</dbReference>
<sequence length="202" mass="23676">MNFFSYIVDRDFGFAPNPFYGFCTLANCKPRTRKSAKVGDKIFGLAGKKYRGDGGHRLIYAMEVTEILTFENYFNDKRFKLKKPTIKSHPKRQFGDNIYYQDSLNRYVQLDSHHSFPNAITHTGNRDHDTQVDKVLISDNFVYYGNNAILLPNNLLDNVIANKNITVKRHHKNRFHSDFISELEKYWQTLPRGIYGNPNEWK</sequence>
<dbReference type="EMBL" id="CP045650">
    <property type="protein sequence ID" value="QGA10513.1"/>
    <property type="molecule type" value="Genomic_DNA"/>
</dbReference>
<feature type="domain" description="Nucleotide modification associated" evidence="1">
    <location>
        <begin position="2"/>
        <end position="202"/>
    </location>
</feature>
<gene>
    <name evidence="3" type="ORF">GFH30_03460</name>
    <name evidence="2" type="ORF">GHJ48_07685</name>
</gene>
<dbReference type="EMBL" id="WITK01000011">
    <property type="protein sequence ID" value="MQW92272.1"/>
    <property type="molecule type" value="Genomic_DNA"/>
</dbReference>
<dbReference type="Proteomes" id="UP000480556">
    <property type="component" value="Unassembled WGS sequence"/>
</dbReference>
<proteinExistence type="predicted"/>
<evidence type="ECO:0000313" key="5">
    <source>
        <dbReference type="Proteomes" id="UP000480556"/>
    </source>
</evidence>
<dbReference type="InterPro" id="IPR041180">
    <property type="entry name" value="Nmad2"/>
</dbReference>
<evidence type="ECO:0000313" key="2">
    <source>
        <dbReference type="EMBL" id="MQW92272.1"/>
    </source>
</evidence>
<evidence type="ECO:0000313" key="4">
    <source>
        <dbReference type="Proteomes" id="UP000327478"/>
    </source>
</evidence>
<evidence type="ECO:0000259" key="1">
    <source>
        <dbReference type="Pfam" id="PF18753"/>
    </source>
</evidence>
<accession>A0A5Q0P1V5</accession>
<reference evidence="4 5" key="1">
    <citation type="submission" date="2019-10" db="EMBL/GenBank/DDBJ databases">
        <authorList>
            <person name="Dong K."/>
        </authorList>
    </citation>
    <scope>NUCLEOTIDE SEQUENCE [LARGE SCALE GENOMIC DNA]</scope>
    <source>
        <strain evidence="3">Dk386</strain>
        <strain evidence="4">dk386</strain>
        <strain evidence="5">dk771</strain>
        <strain evidence="2">Dk771</strain>
    </source>
</reference>